<dbReference type="AlphaFoldDB" id="A0A5B9MFB7"/>
<proteinExistence type="predicted"/>
<accession>A0A5B9MFB7</accession>
<protein>
    <submittedName>
        <fullName evidence="1">Uncharacterized protein</fullName>
    </submittedName>
</protein>
<dbReference type="KEGG" id="smam:Mal15_32910"/>
<sequence length="71" mass="7873">MRVIRSVESSSLFGLGSAAAAERYDRVTALRSVGNSWGQRFYTWPDNGSTLCRVRRRVLIASRPATMRAPG</sequence>
<organism evidence="1 2">
    <name type="scientific">Stieleria maiorica</name>
    <dbReference type="NCBI Taxonomy" id="2795974"/>
    <lineage>
        <taxon>Bacteria</taxon>
        <taxon>Pseudomonadati</taxon>
        <taxon>Planctomycetota</taxon>
        <taxon>Planctomycetia</taxon>
        <taxon>Pirellulales</taxon>
        <taxon>Pirellulaceae</taxon>
        <taxon>Stieleria</taxon>
    </lineage>
</organism>
<evidence type="ECO:0000313" key="1">
    <source>
        <dbReference type="EMBL" id="QEF99229.1"/>
    </source>
</evidence>
<keyword evidence="2" id="KW-1185">Reference proteome</keyword>
<evidence type="ECO:0000313" key="2">
    <source>
        <dbReference type="Proteomes" id="UP000321353"/>
    </source>
</evidence>
<gene>
    <name evidence="1" type="ORF">Mal15_32910</name>
</gene>
<reference evidence="1 2" key="1">
    <citation type="submission" date="2019-02" db="EMBL/GenBank/DDBJ databases">
        <title>Planctomycetal bacteria perform biofilm scaping via a novel small molecule.</title>
        <authorList>
            <person name="Jeske O."/>
            <person name="Boedeker C."/>
            <person name="Wiegand S."/>
            <person name="Breitling P."/>
            <person name="Kallscheuer N."/>
            <person name="Jogler M."/>
            <person name="Rohde M."/>
            <person name="Petersen J."/>
            <person name="Medema M.H."/>
            <person name="Surup F."/>
            <person name="Jogler C."/>
        </authorList>
    </citation>
    <scope>NUCLEOTIDE SEQUENCE [LARGE SCALE GENOMIC DNA]</scope>
    <source>
        <strain evidence="1 2">Mal15</strain>
    </source>
</reference>
<dbReference type="Proteomes" id="UP000321353">
    <property type="component" value="Chromosome"/>
</dbReference>
<name>A0A5B9MFB7_9BACT</name>
<dbReference type="EMBL" id="CP036264">
    <property type="protein sequence ID" value="QEF99229.1"/>
    <property type="molecule type" value="Genomic_DNA"/>
</dbReference>